<organism evidence="2 3">
    <name type="scientific">Zootermopsis nevadensis</name>
    <name type="common">Dampwood termite</name>
    <dbReference type="NCBI Taxonomy" id="136037"/>
    <lineage>
        <taxon>Eukaryota</taxon>
        <taxon>Metazoa</taxon>
        <taxon>Ecdysozoa</taxon>
        <taxon>Arthropoda</taxon>
        <taxon>Hexapoda</taxon>
        <taxon>Insecta</taxon>
        <taxon>Pterygota</taxon>
        <taxon>Neoptera</taxon>
        <taxon>Polyneoptera</taxon>
        <taxon>Dictyoptera</taxon>
        <taxon>Blattodea</taxon>
        <taxon>Blattoidea</taxon>
        <taxon>Termitoidae</taxon>
        <taxon>Termopsidae</taxon>
        <taxon>Zootermopsis</taxon>
    </lineage>
</organism>
<evidence type="ECO:0000313" key="3">
    <source>
        <dbReference type="Proteomes" id="UP000027135"/>
    </source>
</evidence>
<proteinExistence type="predicted"/>
<keyword evidence="1" id="KW-0812">Transmembrane</keyword>
<reference evidence="2 3" key="1">
    <citation type="journal article" date="2014" name="Nat. Commun.">
        <title>Molecular traces of alternative social organization in a termite genome.</title>
        <authorList>
            <person name="Terrapon N."/>
            <person name="Li C."/>
            <person name="Robertson H.M."/>
            <person name="Ji L."/>
            <person name="Meng X."/>
            <person name="Booth W."/>
            <person name="Chen Z."/>
            <person name="Childers C.P."/>
            <person name="Glastad K.M."/>
            <person name="Gokhale K."/>
            <person name="Gowin J."/>
            <person name="Gronenberg W."/>
            <person name="Hermansen R.A."/>
            <person name="Hu H."/>
            <person name="Hunt B.G."/>
            <person name="Huylmans A.K."/>
            <person name="Khalil S.M."/>
            <person name="Mitchell R.D."/>
            <person name="Munoz-Torres M.C."/>
            <person name="Mustard J.A."/>
            <person name="Pan H."/>
            <person name="Reese J.T."/>
            <person name="Scharf M.E."/>
            <person name="Sun F."/>
            <person name="Vogel H."/>
            <person name="Xiao J."/>
            <person name="Yang W."/>
            <person name="Yang Z."/>
            <person name="Yang Z."/>
            <person name="Zhou J."/>
            <person name="Zhu J."/>
            <person name="Brent C.S."/>
            <person name="Elsik C.G."/>
            <person name="Goodisman M.A."/>
            <person name="Liberles D.A."/>
            <person name="Roe R.M."/>
            <person name="Vargo E.L."/>
            <person name="Vilcinskas A."/>
            <person name="Wang J."/>
            <person name="Bornberg-Bauer E."/>
            <person name="Korb J."/>
            <person name="Zhang G."/>
            <person name="Liebig J."/>
        </authorList>
    </citation>
    <scope>NUCLEOTIDE SEQUENCE [LARGE SCALE GENOMIC DNA]</scope>
    <source>
        <tissue evidence="2">Whole organism</tissue>
    </source>
</reference>
<keyword evidence="1" id="KW-0472">Membrane</keyword>
<dbReference type="AlphaFoldDB" id="A0A067RSH1"/>
<dbReference type="Proteomes" id="UP000027135">
    <property type="component" value="Unassembled WGS sequence"/>
</dbReference>
<dbReference type="EMBL" id="KK852446">
    <property type="protein sequence ID" value="KDR23760.1"/>
    <property type="molecule type" value="Genomic_DNA"/>
</dbReference>
<dbReference type="InParanoid" id="A0A067RSH1"/>
<gene>
    <name evidence="2" type="ORF">L798_06046</name>
</gene>
<keyword evidence="1" id="KW-1133">Transmembrane helix</keyword>
<accession>A0A067RSH1</accession>
<feature type="transmembrane region" description="Helical" evidence="1">
    <location>
        <begin position="28"/>
        <end position="48"/>
    </location>
</feature>
<protein>
    <submittedName>
        <fullName evidence="2">Uncharacterized protein</fullName>
    </submittedName>
</protein>
<name>A0A067RSH1_ZOONE</name>
<evidence type="ECO:0000313" key="2">
    <source>
        <dbReference type="EMBL" id="KDR23760.1"/>
    </source>
</evidence>
<sequence length="112" mass="12501">MHSCDNRDLLKSYASNLLNLCTSLRDKGTFTLVLIKISCYWGLLGVLMRRDVVVYRESSPARQLSGRVIVPTWTCSTHGGKVCIQDFGMESFWKTATGQTKEEIGGQHEDGS</sequence>
<keyword evidence="3" id="KW-1185">Reference proteome</keyword>
<evidence type="ECO:0000256" key="1">
    <source>
        <dbReference type="SAM" id="Phobius"/>
    </source>
</evidence>